<evidence type="ECO:0000256" key="5">
    <source>
        <dbReference type="ARBA" id="ARBA00013125"/>
    </source>
</evidence>
<evidence type="ECO:0000256" key="4">
    <source>
        <dbReference type="ARBA" id="ARBA00010790"/>
    </source>
</evidence>
<dbReference type="Gene3D" id="3.50.50.60">
    <property type="entry name" value="FAD/NAD(P)-binding domain"/>
    <property type="match status" value="2"/>
</dbReference>
<evidence type="ECO:0000256" key="6">
    <source>
        <dbReference type="ARBA" id="ARBA00022630"/>
    </source>
</evidence>
<evidence type="ECO:0000313" key="17">
    <source>
        <dbReference type="Proteomes" id="UP001491310"/>
    </source>
</evidence>
<evidence type="ECO:0000256" key="3">
    <source>
        <dbReference type="ARBA" id="ARBA00004370"/>
    </source>
</evidence>
<protein>
    <recommendedName>
        <fullName evidence="5 12">Long-chain-alcohol oxidase</fullName>
        <ecNumber evidence="5 12">1.1.3.20</ecNumber>
    </recommendedName>
</protein>
<evidence type="ECO:0000256" key="11">
    <source>
        <dbReference type="ARBA" id="ARBA00023136"/>
    </source>
</evidence>
<keyword evidence="9" id="KW-1133">Transmembrane helix</keyword>
<keyword evidence="6" id="KW-0285">Flavoprotein</keyword>
<feature type="domain" description="Glucose-methanol-choline oxidoreductase N-terminal" evidence="13">
    <location>
        <begin position="272"/>
        <end position="505"/>
    </location>
</feature>
<dbReference type="EC" id="1.1.3.20" evidence="5 12"/>
<comment type="function">
    <text evidence="2 12">Long-chain fatty alcohol oxidase involved in the omega-oxidation pathway of lipid degradation.</text>
</comment>
<dbReference type="PANTHER" id="PTHR46056">
    <property type="entry name" value="LONG-CHAIN-ALCOHOL OXIDASE"/>
    <property type="match status" value="1"/>
</dbReference>
<keyword evidence="11 12" id="KW-0472">Membrane</keyword>
<evidence type="ECO:0000259" key="15">
    <source>
        <dbReference type="Pfam" id="PF05199"/>
    </source>
</evidence>
<dbReference type="SUPFAM" id="SSF51905">
    <property type="entry name" value="FAD/NAD(P)-binding domain"/>
    <property type="match status" value="1"/>
</dbReference>
<sequence length="761" mass="80701">MMVAEPYRDVLAALLETFFPVLDYGVLGNPSRLKGAAAASLQLPVHRFPELISEVLRSIRVLPPESQGSFFLVLELLRWRLGTFVLGGTAAFSHSMPFVQPFTDLSLASRERILQGWANSTIPKFLEAFKGMKGVLMSTVFSYHDAKGSNPLWPGILYKGPDPKRPRELEKSRAESENMLTAATLDISATYKDAVQFCSALSDLSLSCSAPETGSEWDAVVDCDVVVVGSGAGGGVAAALLAKAGVKVVVVEKGTYTCAQELPLQEREAFGSMYEGGGLMTTDNAGINILAGATLGGGTRINWSASFGTPEHVRREWAQEHGLEVFAGQEYDRALAVVTERLGVTTGILKHSNANTKLKAGLESLGAHCGEIPRNSSRGHSCGHCSFGCPSGEKRDTTATFLCDAVRSGAKILTGAYAERIIMSATASTSRPHQVSGIVIASSPPAADTHNATLPGSQNRQQRRLLLRCAHVIAAGGALHTPALLLRSGVTVGGNVGANLRMHPATVVTATFPQEQGPVLGWEGAIMSVFSREAADWEGSGYGPMLATPSAHPGLTAASFPWPSGAEYRSKTLEFPYTAGALVYVRDRDSGRVYLGADGKPRVQYWPSMRDRDSMVKGMELGLRALVAAGAQSVMTLHSCRYFAFTPEIGADGKLANAAAFEEYLQSVRTEGVRLNKMAILTAHQMGSARLGTSRATSVADPQGQCWDVAGLYICDASALPTSTGVNPMVTVEAVAYVTASRLAKQLAGAALAKQSSDIIS</sequence>
<dbReference type="Proteomes" id="UP001491310">
    <property type="component" value="Unassembled WGS sequence"/>
</dbReference>
<dbReference type="InterPro" id="IPR036188">
    <property type="entry name" value="FAD/NAD-bd_sf"/>
</dbReference>
<dbReference type="InterPro" id="IPR002938">
    <property type="entry name" value="FAD-bd"/>
</dbReference>
<evidence type="ECO:0000256" key="8">
    <source>
        <dbReference type="ARBA" id="ARBA00022827"/>
    </source>
</evidence>
<comment type="similarity">
    <text evidence="4 12">Belongs to the GMC oxidoreductase family.</text>
</comment>
<keyword evidence="17" id="KW-1185">Reference proteome</keyword>
<evidence type="ECO:0000256" key="10">
    <source>
        <dbReference type="ARBA" id="ARBA00023002"/>
    </source>
</evidence>
<proteinExistence type="inferred from homology"/>
<keyword evidence="7" id="KW-0812">Transmembrane</keyword>
<dbReference type="InterPro" id="IPR012400">
    <property type="entry name" value="Long_Oxdase"/>
</dbReference>
<keyword evidence="10 12" id="KW-0560">Oxidoreductase</keyword>
<evidence type="ECO:0000256" key="2">
    <source>
        <dbReference type="ARBA" id="ARBA00003842"/>
    </source>
</evidence>
<feature type="domain" description="Glucose-methanol-choline oxidoreductase C-terminal" evidence="15">
    <location>
        <begin position="589"/>
        <end position="736"/>
    </location>
</feature>
<dbReference type="PANTHER" id="PTHR46056:SF12">
    <property type="entry name" value="LONG-CHAIN-ALCOHOL OXIDASE"/>
    <property type="match status" value="1"/>
</dbReference>
<dbReference type="InterPro" id="IPR007867">
    <property type="entry name" value="GMC_OxRtase_C"/>
</dbReference>
<gene>
    <name evidence="16" type="ORF">WJX75_000596</name>
</gene>
<comment type="subcellular location">
    <subcellularLocation>
        <location evidence="3 12">Membrane</location>
    </subcellularLocation>
</comment>
<dbReference type="PIRSF" id="PIRSF028937">
    <property type="entry name" value="Lg_Ch_AO"/>
    <property type="match status" value="1"/>
</dbReference>
<dbReference type="Pfam" id="PF00732">
    <property type="entry name" value="GMC_oxred_N"/>
    <property type="match status" value="1"/>
</dbReference>
<dbReference type="InterPro" id="IPR000172">
    <property type="entry name" value="GMC_OxRdtase_N"/>
</dbReference>
<comment type="caution">
    <text evidence="16">The sequence shown here is derived from an EMBL/GenBank/DDBJ whole genome shotgun (WGS) entry which is preliminary data.</text>
</comment>
<dbReference type="Pfam" id="PF01494">
    <property type="entry name" value="FAD_binding_3"/>
    <property type="match status" value="1"/>
</dbReference>
<accession>A0ABR2YWQ7</accession>
<evidence type="ECO:0000256" key="7">
    <source>
        <dbReference type="ARBA" id="ARBA00022692"/>
    </source>
</evidence>
<comment type="catalytic activity">
    <reaction evidence="1 12">
        <text>a long-chain primary fatty alcohol + O2 = a long-chain fatty aldehyde + H2O2</text>
        <dbReference type="Rhea" id="RHEA:22756"/>
        <dbReference type="ChEBI" id="CHEBI:15379"/>
        <dbReference type="ChEBI" id="CHEBI:16240"/>
        <dbReference type="ChEBI" id="CHEBI:17176"/>
        <dbReference type="ChEBI" id="CHEBI:77396"/>
        <dbReference type="EC" id="1.1.3.20"/>
    </reaction>
</comment>
<dbReference type="EMBL" id="JALJOT010000003">
    <property type="protein sequence ID" value="KAK9916253.1"/>
    <property type="molecule type" value="Genomic_DNA"/>
</dbReference>
<reference evidence="16 17" key="1">
    <citation type="journal article" date="2024" name="Nat. Commun.">
        <title>Phylogenomics reveals the evolutionary origins of lichenization in chlorophyte algae.</title>
        <authorList>
            <person name="Puginier C."/>
            <person name="Libourel C."/>
            <person name="Otte J."/>
            <person name="Skaloud P."/>
            <person name="Haon M."/>
            <person name="Grisel S."/>
            <person name="Petersen M."/>
            <person name="Berrin J.G."/>
            <person name="Delaux P.M."/>
            <person name="Dal Grande F."/>
            <person name="Keller J."/>
        </authorList>
    </citation>
    <scope>NUCLEOTIDE SEQUENCE [LARGE SCALE GENOMIC DNA]</scope>
    <source>
        <strain evidence="16 17">SAG 216-7</strain>
    </source>
</reference>
<evidence type="ECO:0000256" key="1">
    <source>
        <dbReference type="ARBA" id="ARBA00000920"/>
    </source>
</evidence>
<feature type="domain" description="FAD-binding" evidence="14">
    <location>
        <begin position="222"/>
        <end position="255"/>
    </location>
</feature>
<keyword evidence="8" id="KW-0274">FAD</keyword>
<evidence type="ECO:0000256" key="12">
    <source>
        <dbReference type="PIRNR" id="PIRNR028937"/>
    </source>
</evidence>
<evidence type="ECO:0000259" key="14">
    <source>
        <dbReference type="Pfam" id="PF01494"/>
    </source>
</evidence>
<evidence type="ECO:0000256" key="9">
    <source>
        <dbReference type="ARBA" id="ARBA00022989"/>
    </source>
</evidence>
<evidence type="ECO:0000313" key="16">
    <source>
        <dbReference type="EMBL" id="KAK9916253.1"/>
    </source>
</evidence>
<organism evidence="16 17">
    <name type="scientific">Coccomyxa subellipsoidea</name>
    <dbReference type="NCBI Taxonomy" id="248742"/>
    <lineage>
        <taxon>Eukaryota</taxon>
        <taxon>Viridiplantae</taxon>
        <taxon>Chlorophyta</taxon>
        <taxon>core chlorophytes</taxon>
        <taxon>Trebouxiophyceae</taxon>
        <taxon>Trebouxiophyceae incertae sedis</taxon>
        <taxon>Coccomyxaceae</taxon>
        <taxon>Coccomyxa</taxon>
    </lineage>
</organism>
<name>A0ABR2YWQ7_9CHLO</name>
<evidence type="ECO:0000259" key="13">
    <source>
        <dbReference type="Pfam" id="PF00732"/>
    </source>
</evidence>
<dbReference type="Pfam" id="PF05199">
    <property type="entry name" value="GMC_oxred_C"/>
    <property type="match status" value="1"/>
</dbReference>